<reference evidence="1 2" key="1">
    <citation type="submission" date="2024-08" db="EMBL/GenBank/DDBJ databases">
        <title>Clostridium lapicellarii sp. nov., and Clostridium renhuaiense sp. nov., two species isolated from the mud in a fermentation cellar used for producing sauce-flavour Chinese liquors.</title>
        <authorList>
            <person name="Yang F."/>
            <person name="Wang H."/>
            <person name="Chen L.Q."/>
            <person name="Zhou N."/>
            <person name="Lu J.J."/>
            <person name="Pu X.X."/>
            <person name="Wan B."/>
            <person name="Wang L."/>
            <person name="Liu S.J."/>
        </authorList>
    </citation>
    <scope>NUCLEOTIDE SEQUENCE [LARGE SCALE GENOMIC DNA]</scope>
    <source>
        <strain evidence="1 2">MT-5</strain>
    </source>
</reference>
<dbReference type="EMBL" id="JBGEWD010000009">
    <property type="protein sequence ID" value="MEY8000690.1"/>
    <property type="molecule type" value="Genomic_DNA"/>
</dbReference>
<sequence>MSNKSKRYTENLKNTIHGSIGYSTSQQCKDNYRKSALIFDIIDLDPIFIF</sequence>
<name>A0ABV4BT50_9CLOT</name>
<keyword evidence="2" id="KW-1185">Reference proteome</keyword>
<gene>
    <name evidence="1" type="ORF">AB8U03_10845</name>
</gene>
<proteinExistence type="predicted"/>
<accession>A0ABV4BT50</accession>
<evidence type="ECO:0000313" key="1">
    <source>
        <dbReference type="EMBL" id="MEY8000690.1"/>
    </source>
</evidence>
<comment type="caution">
    <text evidence="1">The sequence shown here is derived from an EMBL/GenBank/DDBJ whole genome shotgun (WGS) entry which is preliminary data.</text>
</comment>
<dbReference type="Proteomes" id="UP001564657">
    <property type="component" value="Unassembled WGS sequence"/>
</dbReference>
<organism evidence="1 2">
    <name type="scientific">Clostridium moutaii</name>
    <dbReference type="NCBI Taxonomy" id="3240932"/>
    <lineage>
        <taxon>Bacteria</taxon>
        <taxon>Bacillati</taxon>
        <taxon>Bacillota</taxon>
        <taxon>Clostridia</taxon>
        <taxon>Eubacteriales</taxon>
        <taxon>Clostridiaceae</taxon>
        <taxon>Clostridium</taxon>
    </lineage>
</organism>
<evidence type="ECO:0000313" key="2">
    <source>
        <dbReference type="Proteomes" id="UP001564657"/>
    </source>
</evidence>
<dbReference type="RefSeq" id="WP_369704580.1">
    <property type="nucleotide sequence ID" value="NZ_JBGEWD010000009.1"/>
</dbReference>
<protein>
    <submittedName>
        <fullName evidence="1">Uncharacterized protein</fullName>
    </submittedName>
</protein>